<dbReference type="PANTHER" id="PTHR23028:SF125">
    <property type="entry name" value="ACYLTRANSFERASE"/>
    <property type="match status" value="1"/>
</dbReference>
<accession>A0A061HHD0</accession>
<keyword evidence="1" id="KW-0472">Membrane</keyword>
<dbReference type="EMBL" id="KE375048">
    <property type="protein sequence ID" value="EPQ64897.1"/>
    <property type="molecule type" value="Genomic_DNA"/>
</dbReference>
<dbReference type="EMBL" id="UIGY01000076">
    <property type="protein sequence ID" value="SUZ10204.1"/>
    <property type="molecule type" value="Genomic_DNA"/>
</dbReference>
<dbReference type="GO" id="GO:0016747">
    <property type="term" value="F:acyltransferase activity, transferring groups other than amino-acyl groups"/>
    <property type="evidence" value="ECO:0007669"/>
    <property type="project" value="InterPro"/>
</dbReference>
<dbReference type="PANTHER" id="PTHR23028">
    <property type="entry name" value="ACETYLTRANSFERASE"/>
    <property type="match status" value="1"/>
</dbReference>
<evidence type="ECO:0000313" key="4">
    <source>
        <dbReference type="EMBL" id="SUZ10204.1"/>
    </source>
</evidence>
<name>A0A061HHD0_BLUGR</name>
<reference evidence="4" key="3">
    <citation type="submission" date="2018-07" db="EMBL/GenBank/DDBJ databases">
        <authorList>
            <person name="Quirk P.G."/>
            <person name="Krulwich T.A."/>
        </authorList>
    </citation>
    <scope>NUCLEOTIDE SEQUENCE</scope>
    <source>
        <strain evidence="4">96224</strain>
    </source>
</reference>
<reference evidence="3" key="2">
    <citation type="submission" date="2013-01" db="EMBL/GenBank/DDBJ databases">
        <title>The wheat powdery mildew genome reveals unique evolution of an obligate biotroph.</title>
        <authorList>
            <person name="Oberhaensli S."/>
            <person name="Wicker T."/>
            <person name="Keller B."/>
        </authorList>
    </citation>
    <scope>NUCLEOTIDE SEQUENCE</scope>
    <source>
        <strain evidence="3">96224</strain>
    </source>
</reference>
<dbReference type="OrthoDB" id="5819582at2759"/>
<evidence type="ECO:0000313" key="3">
    <source>
        <dbReference type="EMBL" id="EPQ64897.1"/>
    </source>
</evidence>
<dbReference type="Proteomes" id="UP000053110">
    <property type="component" value="Unassembled WGS sequence"/>
</dbReference>
<feature type="transmembrane region" description="Helical" evidence="1">
    <location>
        <begin position="161"/>
        <end position="182"/>
    </location>
</feature>
<keyword evidence="1" id="KW-0812">Transmembrane</keyword>
<feature type="transmembrane region" description="Helical" evidence="1">
    <location>
        <begin position="384"/>
        <end position="403"/>
    </location>
</feature>
<feature type="domain" description="Acyltransferase 3" evidence="2">
    <location>
        <begin position="66"/>
        <end position="430"/>
    </location>
</feature>
<evidence type="ECO:0000256" key="1">
    <source>
        <dbReference type="SAM" id="Phobius"/>
    </source>
</evidence>
<dbReference type="Pfam" id="PF01757">
    <property type="entry name" value="Acyl_transf_3"/>
    <property type="match status" value="1"/>
</dbReference>
<dbReference type="InterPro" id="IPR002656">
    <property type="entry name" value="Acyl_transf_3_dom"/>
</dbReference>
<dbReference type="InterPro" id="IPR050879">
    <property type="entry name" value="Acyltransferase_3"/>
</dbReference>
<evidence type="ECO:0000259" key="2">
    <source>
        <dbReference type="Pfam" id="PF01757"/>
    </source>
</evidence>
<feature type="transmembrane region" description="Helical" evidence="1">
    <location>
        <begin position="251"/>
        <end position="267"/>
    </location>
</feature>
<organism evidence="4">
    <name type="scientific">Blumeria graminis f. sp. tritici 96224</name>
    <dbReference type="NCBI Taxonomy" id="1268274"/>
    <lineage>
        <taxon>Eukaryota</taxon>
        <taxon>Fungi</taxon>
        <taxon>Dikarya</taxon>
        <taxon>Ascomycota</taxon>
        <taxon>Pezizomycotina</taxon>
        <taxon>Leotiomycetes</taxon>
        <taxon>Erysiphales</taxon>
        <taxon>Erysiphaceae</taxon>
        <taxon>Blumeria</taxon>
    </lineage>
</organism>
<protein>
    <submittedName>
        <fullName evidence="4">Bgt-113</fullName>
    </submittedName>
</protein>
<evidence type="ECO:0000313" key="5">
    <source>
        <dbReference type="Proteomes" id="UP000053110"/>
    </source>
</evidence>
<feature type="transmembrane region" description="Helical" evidence="1">
    <location>
        <begin position="441"/>
        <end position="461"/>
    </location>
</feature>
<feature type="transmembrane region" description="Helical" evidence="1">
    <location>
        <begin position="306"/>
        <end position="323"/>
    </location>
</feature>
<gene>
    <name evidence="3" type="ORF">BGT96224_113</name>
    <name evidence="4" type="ORF">BGT96224V2_LOCUS3359</name>
</gene>
<dbReference type="HOGENOM" id="CLU_005679_13_3_1"/>
<sequence>MPHSTYNDDTLESGYQVERKPLVLPETYRFRTRWQKNLYSLWELVRPTIFTPAKDNNEAPFLRPTAYLDGLRGFAALIVYWGHHQLWARDVIGAGAILENAWGYENRWYFVCLPGHLAVTVFFVMSGYVLSAKPLNLIQNADYIKLQDNLGSALFRRWLRLYIPVICTTFIYMTSWHLFGIWTATPDHKNTYSEELWNYYIEFKNFSFVFRGGGNDWFTYNFHAWSIPVEFRGSIIIYTALAAFSRCTRNARLLCILALIYYFMYIADGAHYAMFMTGLLLCDLDLLAQKGNLPNFFHRFASHKKAIFYTLFAIGIYLGGVPSNKQDIQLLHDSPGWRALAHLKPQAVFDFKWFYLYWASLFIVSSIPRIPTLKRFFECRFCQYLGRISFAFYLVHGPVLWILGDRLYVAAGWAREIHGGTLPGWINLFPMSKAGPLGLEFSFLVPHLIILPVTLWCGEIATRLFDEPSVRFSQWLYRLTTTT</sequence>
<keyword evidence="1" id="KW-1133">Transmembrane helix</keyword>
<reference evidence="5" key="1">
    <citation type="journal article" date="2013" name="Nat. Genet.">
        <title>The wheat powdery mildew genome shows the unique evolution of an obligate biotroph.</title>
        <authorList>
            <person name="Wicker T."/>
            <person name="Oberhaensli S."/>
            <person name="Parlange F."/>
            <person name="Buchmann J.P."/>
            <person name="Shatalina M."/>
            <person name="Roffler S."/>
            <person name="Ben-David R."/>
            <person name="Dolezel J."/>
            <person name="Simkova H."/>
            <person name="Schulze-Lefert P."/>
            <person name="Spanu P.D."/>
            <person name="Bruggmann R."/>
            <person name="Amselem J."/>
            <person name="Quesneville H."/>
            <person name="Ver Loren van Themaat E."/>
            <person name="Paape T."/>
            <person name="Shimizu K.K."/>
            <person name="Keller B."/>
        </authorList>
    </citation>
    <scope>NUCLEOTIDE SEQUENCE [LARGE SCALE GENOMIC DNA]</scope>
    <source>
        <strain evidence="5">96224</strain>
    </source>
</reference>
<proteinExistence type="predicted"/>
<dbReference type="AlphaFoldDB" id="A0A061HHD0"/>
<feature type="transmembrane region" description="Helical" evidence="1">
    <location>
        <begin position="108"/>
        <end position="130"/>
    </location>
</feature>